<evidence type="ECO:0000256" key="1">
    <source>
        <dbReference type="ARBA" id="ARBA00022723"/>
    </source>
</evidence>
<evidence type="ECO:0000313" key="7">
    <source>
        <dbReference type="EMBL" id="KAK0672732.1"/>
    </source>
</evidence>
<reference evidence="7" key="1">
    <citation type="submission" date="2023-06" db="EMBL/GenBank/DDBJ databases">
        <title>Genome-scale phylogeny and comparative genomics of the fungal order Sordariales.</title>
        <authorList>
            <consortium name="Lawrence Berkeley National Laboratory"/>
            <person name="Hensen N."/>
            <person name="Bonometti L."/>
            <person name="Westerberg I."/>
            <person name="Brannstrom I.O."/>
            <person name="Guillou S."/>
            <person name="Cros-Aarteil S."/>
            <person name="Calhoun S."/>
            <person name="Haridas S."/>
            <person name="Kuo A."/>
            <person name="Mondo S."/>
            <person name="Pangilinan J."/>
            <person name="Riley R."/>
            <person name="Labutti K."/>
            <person name="Andreopoulos B."/>
            <person name="Lipzen A."/>
            <person name="Chen C."/>
            <person name="Yanf M."/>
            <person name="Daum C."/>
            <person name="Ng V."/>
            <person name="Clum A."/>
            <person name="Steindorff A."/>
            <person name="Ohm R."/>
            <person name="Martin F."/>
            <person name="Silar P."/>
            <person name="Natvig D."/>
            <person name="Lalanne C."/>
            <person name="Gautier V."/>
            <person name="Ament-Velasquez S.L."/>
            <person name="Kruys A."/>
            <person name="Hutchinson M.I."/>
            <person name="Powell A.J."/>
            <person name="Barry K."/>
            <person name="Miller A.N."/>
            <person name="Grigoriev I.V."/>
            <person name="Debuchy R."/>
            <person name="Gladieux P."/>
            <person name="Thoren M.H."/>
            <person name="Johannesson H."/>
        </authorList>
    </citation>
    <scope>NUCLEOTIDE SEQUENCE</scope>
    <source>
        <strain evidence="7">CBS 307.81</strain>
    </source>
</reference>
<dbReference type="EMBL" id="JAULSY010000011">
    <property type="protein sequence ID" value="KAK0672732.1"/>
    <property type="molecule type" value="Genomic_DNA"/>
</dbReference>
<proteinExistence type="predicted"/>
<dbReference type="InterPro" id="IPR001878">
    <property type="entry name" value="Znf_CCHC"/>
</dbReference>
<feature type="compositionally biased region" description="Basic residues" evidence="5">
    <location>
        <begin position="534"/>
        <end position="543"/>
    </location>
</feature>
<keyword evidence="3" id="KW-0862">Zinc</keyword>
<feature type="compositionally biased region" description="Low complexity" evidence="5">
    <location>
        <begin position="195"/>
        <end position="205"/>
    </location>
</feature>
<evidence type="ECO:0000313" key="8">
    <source>
        <dbReference type="Proteomes" id="UP001174997"/>
    </source>
</evidence>
<accession>A0AA40DGI9</accession>
<dbReference type="SUPFAM" id="SSF57756">
    <property type="entry name" value="Retrovirus zinc finger-like domains"/>
    <property type="match status" value="1"/>
</dbReference>
<keyword evidence="1" id="KW-0479">Metal-binding</keyword>
<keyword evidence="8" id="KW-1185">Reference proteome</keyword>
<feature type="compositionally biased region" description="Basic residues" evidence="5">
    <location>
        <begin position="627"/>
        <end position="638"/>
    </location>
</feature>
<dbReference type="GO" id="GO:0003676">
    <property type="term" value="F:nucleic acid binding"/>
    <property type="evidence" value="ECO:0007669"/>
    <property type="project" value="InterPro"/>
</dbReference>
<feature type="compositionally biased region" description="Polar residues" evidence="5">
    <location>
        <begin position="125"/>
        <end position="139"/>
    </location>
</feature>
<dbReference type="InterPro" id="IPR036875">
    <property type="entry name" value="Znf_CCHC_sf"/>
</dbReference>
<feature type="region of interest" description="Disordered" evidence="5">
    <location>
        <begin position="479"/>
        <end position="571"/>
    </location>
</feature>
<keyword evidence="2 4" id="KW-0863">Zinc-finger</keyword>
<dbReference type="AlphaFoldDB" id="A0AA40DGI9"/>
<feature type="region of interest" description="Disordered" evidence="5">
    <location>
        <begin position="627"/>
        <end position="650"/>
    </location>
</feature>
<dbReference type="GO" id="GO:0008270">
    <property type="term" value="F:zinc ion binding"/>
    <property type="evidence" value="ECO:0007669"/>
    <property type="project" value="UniProtKB-KW"/>
</dbReference>
<dbReference type="PROSITE" id="PS50158">
    <property type="entry name" value="ZF_CCHC"/>
    <property type="match status" value="1"/>
</dbReference>
<sequence>MAKNKKKNQGQGEPPLGDFRKCPSARKLFEFLGRAFPVKVNKQRTLNSFVIWLIERLIDKDVSDPSSAKAELKEWYQLLKSCRIDDQTIIEGYVELVQTHVSDHPLDARRLHIMEAGLRELMKNPASSQLPSKASTAQKSGARAPALVKAADHYTRPNRSLPVRKAQNSSGTLSKPMDGLIHPDRRVSAPTTIVSSATGSSKSSSDYIHPSRRVSVPPALTESTATREPDMSDYIHPGRRALVKTAQEPLKPDSSTPTFAHMHPDRTASVSIGHSSSPAPEIMYGHMHPDRMKVSREAAPEPGELIEKDNQDAECTRTRTGSRGKLEKLDPSCPDLPFASGANVMALEHLAAEKKWEKQGGKDTDLSFLTGSNRMVFGHDWALARKKRKATQTEPILDYGESPVDFGGAKSAVKDGKDFMIPENYVCNRCNIRGHLIQDCPTNGDWRFAIKAPEEYTCNFCGKQAEHYIDDCPRRPSKGLRNFQDEQDPPRRVVSDSIRNPVIDSYRPEPRSHKRHRSVDSELDEVDYSAPRSYRGRKKGRKSQRVDDQPERALSIRGRASTNDDRDPWGDLKPVVIGGYIDPDKPVGDEPPAQVYADRKYLVISPDPREEGRLSFYDVLSDDAKPKKSTLKKRKLSKKAQQAAPKAENPPIRIASTPLRVRVGIREVSQLIEEESVKNDLIPSFFKMFLDKEVHCRTKAKRPAALDFIEMPSESEESDDDVMEIDQTQDFVKNEQGDMSAQLKSRLSLGPSVNEPEQAANVSVIQHLHGVIDVDDDVVMTEARPSVIVSGWGDVTDLTELSDGDSQSHIVVVDD</sequence>
<gene>
    <name evidence="7" type="ORF">QBC41DRAFT_362333</name>
</gene>
<evidence type="ECO:0000256" key="4">
    <source>
        <dbReference type="PROSITE-ProRule" id="PRU00047"/>
    </source>
</evidence>
<evidence type="ECO:0000256" key="2">
    <source>
        <dbReference type="ARBA" id="ARBA00022771"/>
    </source>
</evidence>
<evidence type="ECO:0000256" key="3">
    <source>
        <dbReference type="ARBA" id="ARBA00022833"/>
    </source>
</evidence>
<protein>
    <recommendedName>
        <fullName evidence="6">CCHC-type domain-containing protein</fullName>
    </recommendedName>
</protein>
<feature type="domain" description="CCHC-type" evidence="6">
    <location>
        <begin position="427"/>
        <end position="441"/>
    </location>
</feature>
<comment type="caution">
    <text evidence="7">The sequence shown here is derived from an EMBL/GenBank/DDBJ whole genome shotgun (WGS) entry which is preliminary data.</text>
</comment>
<dbReference type="Gene3D" id="4.10.60.10">
    <property type="entry name" value="Zinc finger, CCHC-type"/>
    <property type="match status" value="1"/>
</dbReference>
<dbReference type="InterPro" id="IPR025829">
    <property type="entry name" value="Zn_knuckle_CX2CX3GHX4C"/>
</dbReference>
<evidence type="ECO:0000259" key="6">
    <source>
        <dbReference type="PROSITE" id="PS50158"/>
    </source>
</evidence>
<dbReference type="Proteomes" id="UP001174997">
    <property type="component" value="Unassembled WGS sequence"/>
</dbReference>
<dbReference type="SMART" id="SM00343">
    <property type="entry name" value="ZnF_C2HC"/>
    <property type="match status" value="2"/>
</dbReference>
<organism evidence="7 8">
    <name type="scientific">Cercophora samala</name>
    <dbReference type="NCBI Taxonomy" id="330535"/>
    <lineage>
        <taxon>Eukaryota</taxon>
        <taxon>Fungi</taxon>
        <taxon>Dikarya</taxon>
        <taxon>Ascomycota</taxon>
        <taxon>Pezizomycotina</taxon>
        <taxon>Sordariomycetes</taxon>
        <taxon>Sordariomycetidae</taxon>
        <taxon>Sordariales</taxon>
        <taxon>Lasiosphaeriaceae</taxon>
        <taxon>Cercophora</taxon>
    </lineage>
</organism>
<dbReference type="Pfam" id="PF13696">
    <property type="entry name" value="zf-CCHC_2"/>
    <property type="match status" value="1"/>
</dbReference>
<name>A0AA40DGI9_9PEZI</name>
<evidence type="ECO:0000256" key="5">
    <source>
        <dbReference type="SAM" id="MobiDB-lite"/>
    </source>
</evidence>
<feature type="region of interest" description="Disordered" evidence="5">
    <location>
        <begin position="124"/>
        <end position="234"/>
    </location>
</feature>